<evidence type="ECO:0000313" key="2">
    <source>
        <dbReference type="Proteomes" id="UP001054837"/>
    </source>
</evidence>
<proteinExistence type="predicted"/>
<name>A0AAV4RAM2_9ARAC</name>
<organism evidence="1 2">
    <name type="scientific">Caerostris darwini</name>
    <dbReference type="NCBI Taxonomy" id="1538125"/>
    <lineage>
        <taxon>Eukaryota</taxon>
        <taxon>Metazoa</taxon>
        <taxon>Ecdysozoa</taxon>
        <taxon>Arthropoda</taxon>
        <taxon>Chelicerata</taxon>
        <taxon>Arachnida</taxon>
        <taxon>Araneae</taxon>
        <taxon>Araneomorphae</taxon>
        <taxon>Entelegynae</taxon>
        <taxon>Araneoidea</taxon>
        <taxon>Araneidae</taxon>
        <taxon>Caerostris</taxon>
    </lineage>
</organism>
<sequence length="104" mass="10904">MLPDGQFASSASMSQLLSAICLRANFCGLLAFQHATPDIRHKILTAIPTVPDTTDRKPELGVEGGVGVNDLKDFGIKNAEEGAVDAEQTILNSKAPSLQRAAAA</sequence>
<protein>
    <submittedName>
        <fullName evidence="1">Uncharacterized protein</fullName>
    </submittedName>
</protein>
<keyword evidence="2" id="KW-1185">Reference proteome</keyword>
<dbReference type="EMBL" id="BPLQ01005865">
    <property type="protein sequence ID" value="GIY18089.1"/>
    <property type="molecule type" value="Genomic_DNA"/>
</dbReference>
<reference evidence="1 2" key="1">
    <citation type="submission" date="2021-06" db="EMBL/GenBank/DDBJ databases">
        <title>Caerostris darwini draft genome.</title>
        <authorList>
            <person name="Kono N."/>
            <person name="Arakawa K."/>
        </authorList>
    </citation>
    <scope>NUCLEOTIDE SEQUENCE [LARGE SCALE GENOMIC DNA]</scope>
</reference>
<comment type="caution">
    <text evidence="1">The sequence shown here is derived from an EMBL/GenBank/DDBJ whole genome shotgun (WGS) entry which is preliminary data.</text>
</comment>
<dbReference type="Proteomes" id="UP001054837">
    <property type="component" value="Unassembled WGS sequence"/>
</dbReference>
<gene>
    <name evidence="1" type="ORF">CDAR_286881</name>
</gene>
<accession>A0AAV4RAM2</accession>
<evidence type="ECO:0000313" key="1">
    <source>
        <dbReference type="EMBL" id="GIY18089.1"/>
    </source>
</evidence>
<dbReference type="AlphaFoldDB" id="A0AAV4RAM2"/>